<dbReference type="EMBL" id="BAUV01000035">
    <property type="protein sequence ID" value="GAE36468.1"/>
    <property type="molecule type" value="Genomic_DNA"/>
</dbReference>
<sequence>MSKTIVFPTATIKDKTDIMYEGIVELIQQLNDDNNKVIIMSHDRSRVADLESEIGSVEICYRWQVRDMMKEDNEGNYILVGSNEDDMRMAASTKTVLLTPKWSDVKDPGPIKYGLGIPTPKTLYKVIQIIKNQKVWFYHLDLNDRSTVYSLTSANSRGDISKSEREIVDGFRDSLKKGNRKYFKVLQLHFLASLIHNPMFKEVDIWSVMPSSSTDINEDLWALKERARILMGKRLVNPLFIRHTEIKKSHHYTNITDRLYCDRHFQSIKINPEYRNKIKGKVICVLDDYLTNGTSFESIRTLLIKAGAKKIILVSLGRFRRGSGIEYYKQDYNIAGDVFTQNYSYELIEEIDISGEYNPQARNEIENLYSLIYSNDNS</sequence>
<accession>W4QXV0</accession>
<dbReference type="OrthoDB" id="2024949at2"/>
<evidence type="ECO:0008006" key="3">
    <source>
        <dbReference type="Google" id="ProtNLM"/>
    </source>
</evidence>
<comment type="caution">
    <text evidence="1">The sequence shown here is derived from an EMBL/GenBank/DDBJ whole genome shotgun (WGS) entry which is preliminary data.</text>
</comment>
<dbReference type="Gene3D" id="3.40.50.2020">
    <property type="match status" value="1"/>
</dbReference>
<gene>
    <name evidence="1" type="ORF">JCM9157_3657</name>
</gene>
<dbReference type="RefSeq" id="WP_035666487.1">
    <property type="nucleotide sequence ID" value="NZ_BAUV01000035.1"/>
</dbReference>
<evidence type="ECO:0000313" key="1">
    <source>
        <dbReference type="EMBL" id="GAE36468.1"/>
    </source>
</evidence>
<reference evidence="1 2" key="1">
    <citation type="journal article" date="2014" name="Genome Announc.">
        <title>Draft Genome Sequences of Three Alkaliphilic Bacillus Strains, Bacillus wakoensis JCM 9140T, Bacillus akibai JCM 9157T, and Bacillus hemicellulosilyticus JCM 9152T.</title>
        <authorList>
            <person name="Yuki M."/>
            <person name="Oshima K."/>
            <person name="Suda W."/>
            <person name="Oshida Y."/>
            <person name="Kitamura K."/>
            <person name="Iida T."/>
            <person name="Hattori M."/>
            <person name="Ohkuma M."/>
        </authorList>
    </citation>
    <scope>NUCLEOTIDE SEQUENCE [LARGE SCALE GENOMIC DNA]</scope>
    <source>
        <strain evidence="1 2">JCM 9157</strain>
    </source>
</reference>
<dbReference type="InterPro" id="IPR000836">
    <property type="entry name" value="PRTase_dom"/>
</dbReference>
<dbReference type="CDD" id="cd06223">
    <property type="entry name" value="PRTases_typeI"/>
    <property type="match status" value="1"/>
</dbReference>
<evidence type="ECO:0000313" key="2">
    <source>
        <dbReference type="Proteomes" id="UP000018896"/>
    </source>
</evidence>
<dbReference type="SUPFAM" id="SSF53271">
    <property type="entry name" value="PRTase-like"/>
    <property type="match status" value="1"/>
</dbReference>
<dbReference type="InterPro" id="IPR029057">
    <property type="entry name" value="PRTase-like"/>
</dbReference>
<name>W4QXV0_HALA3</name>
<proteinExistence type="predicted"/>
<dbReference type="AlphaFoldDB" id="W4QXV0"/>
<dbReference type="Proteomes" id="UP000018896">
    <property type="component" value="Unassembled WGS sequence"/>
</dbReference>
<organism evidence="1 2">
    <name type="scientific">Halalkalibacter akibai (strain ATCC 43226 / DSM 21942 / CIP 109018 / JCM 9157 / 1139)</name>
    <name type="common">Bacillus akibai</name>
    <dbReference type="NCBI Taxonomy" id="1236973"/>
    <lineage>
        <taxon>Bacteria</taxon>
        <taxon>Bacillati</taxon>
        <taxon>Bacillota</taxon>
        <taxon>Bacilli</taxon>
        <taxon>Bacillales</taxon>
        <taxon>Bacillaceae</taxon>
        <taxon>Halalkalibacter</taxon>
    </lineage>
</organism>
<protein>
    <recommendedName>
        <fullName evidence="3">Phosphoribosyltransferase domain-containing protein</fullName>
    </recommendedName>
</protein>
<keyword evidence="2" id="KW-1185">Reference proteome</keyword>